<proteinExistence type="predicted"/>
<dbReference type="PANTHER" id="PTHR30146">
    <property type="entry name" value="LACI-RELATED TRANSCRIPTIONAL REPRESSOR"/>
    <property type="match status" value="1"/>
</dbReference>
<reference evidence="7" key="1">
    <citation type="journal article" date="2019" name="Int. J. Syst. Evol. Microbiol.">
        <title>The Global Catalogue of Microorganisms (GCM) 10K type strain sequencing project: providing services to taxonomists for standard genome sequencing and annotation.</title>
        <authorList>
            <consortium name="The Broad Institute Genomics Platform"/>
            <consortium name="The Broad Institute Genome Sequencing Center for Infectious Disease"/>
            <person name="Wu L."/>
            <person name="Ma J."/>
        </authorList>
    </citation>
    <scope>NUCLEOTIDE SEQUENCE [LARGE SCALE GENOMIC DNA]</scope>
    <source>
        <strain evidence="7">CGMCC 1.12237</strain>
    </source>
</reference>
<keyword evidence="7" id="KW-1185">Reference proteome</keyword>
<dbReference type="Pfam" id="PF00356">
    <property type="entry name" value="LacI"/>
    <property type="match status" value="1"/>
</dbReference>
<dbReference type="InterPro" id="IPR028082">
    <property type="entry name" value="Peripla_BP_I"/>
</dbReference>
<dbReference type="CDD" id="cd01392">
    <property type="entry name" value="HTH_LacI"/>
    <property type="match status" value="1"/>
</dbReference>
<dbReference type="InterPro" id="IPR001761">
    <property type="entry name" value="Peripla_BP/Lac1_sug-bd_dom"/>
</dbReference>
<evidence type="ECO:0000256" key="4">
    <source>
        <dbReference type="ARBA" id="ARBA00023163"/>
    </source>
</evidence>
<evidence type="ECO:0000313" key="6">
    <source>
        <dbReference type="EMBL" id="MFC5464592.1"/>
    </source>
</evidence>
<name>A0ABW0LHY3_9BACI</name>
<keyword evidence="1" id="KW-0678">Repressor</keyword>
<organism evidence="6 7">
    <name type="scientific">Lederbergia graminis</name>
    <dbReference type="NCBI Taxonomy" id="735518"/>
    <lineage>
        <taxon>Bacteria</taxon>
        <taxon>Bacillati</taxon>
        <taxon>Bacillota</taxon>
        <taxon>Bacilli</taxon>
        <taxon>Bacillales</taxon>
        <taxon>Bacillaceae</taxon>
        <taxon>Lederbergia</taxon>
    </lineage>
</organism>
<sequence length="335" mass="37705">MLKVTIKDVAKESGVSIATVSRVLNQVGFVSDEVRARVLATVERMNYQPNAVARSLKSDKTNIIGVIIPDISNPYYMTISKGIEDQIYQKGYNLIFCSSDESQEKERDLLQLLYGKRVDAIILSTSGGNEDLIKQIQKSGIPIILMDRKLDNMDTDFKIDIVKENSVRGAYELTKHVLELGHKKIGVVNGPMHISTGRDRYEGFVKAMKQYNLEIDTKYIVDGHFTQKGGEEAAKYFMTLPEMPSIIIAFNNSMSFGVLLELVKNGYHLSKDINLASYGELEAAQILRGTDIIYVRQNPYRIGETIGGIIIKKLVEGKRDTTEVFEFETELLVYN</sequence>
<dbReference type="Gene3D" id="3.40.50.2300">
    <property type="match status" value="2"/>
</dbReference>
<dbReference type="SMART" id="SM00354">
    <property type="entry name" value="HTH_LACI"/>
    <property type="match status" value="1"/>
</dbReference>
<feature type="domain" description="HTH lacI-type" evidence="5">
    <location>
        <begin position="4"/>
        <end position="58"/>
    </location>
</feature>
<dbReference type="SUPFAM" id="SSF47413">
    <property type="entry name" value="lambda repressor-like DNA-binding domains"/>
    <property type="match status" value="1"/>
</dbReference>
<dbReference type="InterPro" id="IPR000843">
    <property type="entry name" value="HTH_LacI"/>
</dbReference>
<gene>
    <name evidence="6" type="ORF">ACFPM4_07490</name>
</gene>
<dbReference type="PROSITE" id="PS50932">
    <property type="entry name" value="HTH_LACI_2"/>
    <property type="match status" value="1"/>
</dbReference>
<dbReference type="SUPFAM" id="SSF53822">
    <property type="entry name" value="Periplasmic binding protein-like I"/>
    <property type="match status" value="1"/>
</dbReference>
<evidence type="ECO:0000256" key="2">
    <source>
        <dbReference type="ARBA" id="ARBA00023015"/>
    </source>
</evidence>
<evidence type="ECO:0000313" key="7">
    <source>
        <dbReference type="Proteomes" id="UP001596147"/>
    </source>
</evidence>
<dbReference type="RefSeq" id="WP_382349646.1">
    <property type="nucleotide sequence ID" value="NZ_JBHSMC010000010.1"/>
</dbReference>
<dbReference type="Proteomes" id="UP001596147">
    <property type="component" value="Unassembled WGS sequence"/>
</dbReference>
<dbReference type="GO" id="GO:0003677">
    <property type="term" value="F:DNA binding"/>
    <property type="evidence" value="ECO:0007669"/>
    <property type="project" value="UniProtKB-KW"/>
</dbReference>
<dbReference type="EMBL" id="JBHSMC010000010">
    <property type="protein sequence ID" value="MFC5464592.1"/>
    <property type="molecule type" value="Genomic_DNA"/>
</dbReference>
<keyword evidence="4" id="KW-0804">Transcription</keyword>
<evidence type="ECO:0000256" key="3">
    <source>
        <dbReference type="ARBA" id="ARBA00023125"/>
    </source>
</evidence>
<evidence type="ECO:0000259" key="5">
    <source>
        <dbReference type="PROSITE" id="PS50932"/>
    </source>
</evidence>
<dbReference type="PANTHER" id="PTHR30146:SF148">
    <property type="entry name" value="HTH-TYPE TRANSCRIPTIONAL REPRESSOR PURR-RELATED"/>
    <property type="match status" value="1"/>
</dbReference>
<dbReference type="PRINTS" id="PR00036">
    <property type="entry name" value="HTHLACI"/>
</dbReference>
<protein>
    <submittedName>
        <fullName evidence="6">LacI family DNA-binding transcriptional regulator</fullName>
    </submittedName>
</protein>
<dbReference type="Pfam" id="PF00532">
    <property type="entry name" value="Peripla_BP_1"/>
    <property type="match status" value="1"/>
</dbReference>
<comment type="caution">
    <text evidence="6">The sequence shown here is derived from an EMBL/GenBank/DDBJ whole genome shotgun (WGS) entry which is preliminary data.</text>
</comment>
<dbReference type="CDD" id="cd06267">
    <property type="entry name" value="PBP1_LacI_sugar_binding-like"/>
    <property type="match status" value="1"/>
</dbReference>
<keyword evidence="3 6" id="KW-0238">DNA-binding</keyword>
<evidence type="ECO:0000256" key="1">
    <source>
        <dbReference type="ARBA" id="ARBA00022491"/>
    </source>
</evidence>
<accession>A0ABW0LHY3</accession>
<dbReference type="InterPro" id="IPR010982">
    <property type="entry name" value="Lambda_DNA-bd_dom_sf"/>
</dbReference>
<keyword evidence="2" id="KW-0805">Transcription regulation</keyword>
<dbReference type="Gene3D" id="1.10.260.40">
    <property type="entry name" value="lambda repressor-like DNA-binding domains"/>
    <property type="match status" value="1"/>
</dbReference>
<dbReference type="PROSITE" id="PS00356">
    <property type="entry name" value="HTH_LACI_1"/>
    <property type="match status" value="1"/>
</dbReference>